<proteinExistence type="predicted"/>
<evidence type="ECO:0000313" key="2">
    <source>
        <dbReference type="Proteomes" id="UP000027265"/>
    </source>
</evidence>
<sequence>MVPGRQQLSETVLNGLVGKVVDGIRGVVSGRFGTGQSDSWKNIGRKSIVMSLINVEYMPYVLNAFDISAMAKTAENLLDLVLKEITYCQEKLGVVVVAWCTDNGGDVKKMRRLL</sequence>
<gene>
    <name evidence="1" type="ORF">JAAARDRAFT_137846</name>
</gene>
<dbReference type="OrthoDB" id="3257713at2759"/>
<dbReference type="EMBL" id="KL197736">
    <property type="protein sequence ID" value="KDQ53018.1"/>
    <property type="molecule type" value="Genomic_DNA"/>
</dbReference>
<dbReference type="InParanoid" id="A0A067PDP2"/>
<reference evidence="2" key="1">
    <citation type="journal article" date="2014" name="Proc. Natl. Acad. Sci. U.S.A.">
        <title>Extensive sampling of basidiomycete genomes demonstrates inadequacy of the white-rot/brown-rot paradigm for wood decay fungi.</title>
        <authorList>
            <person name="Riley R."/>
            <person name="Salamov A.A."/>
            <person name="Brown D.W."/>
            <person name="Nagy L.G."/>
            <person name="Floudas D."/>
            <person name="Held B.W."/>
            <person name="Levasseur A."/>
            <person name="Lombard V."/>
            <person name="Morin E."/>
            <person name="Otillar R."/>
            <person name="Lindquist E.A."/>
            <person name="Sun H."/>
            <person name="LaButti K.M."/>
            <person name="Schmutz J."/>
            <person name="Jabbour D."/>
            <person name="Luo H."/>
            <person name="Baker S.E."/>
            <person name="Pisabarro A.G."/>
            <person name="Walton J.D."/>
            <person name="Blanchette R.A."/>
            <person name="Henrissat B."/>
            <person name="Martin F."/>
            <person name="Cullen D."/>
            <person name="Hibbett D.S."/>
            <person name="Grigoriev I.V."/>
        </authorList>
    </citation>
    <scope>NUCLEOTIDE SEQUENCE [LARGE SCALE GENOMIC DNA]</scope>
    <source>
        <strain evidence="2">MUCL 33604</strain>
    </source>
</reference>
<accession>A0A067PDP2</accession>
<dbReference type="HOGENOM" id="CLU_170509_0_0_1"/>
<evidence type="ECO:0000313" key="1">
    <source>
        <dbReference type="EMBL" id="KDQ53018.1"/>
    </source>
</evidence>
<dbReference type="Proteomes" id="UP000027265">
    <property type="component" value="Unassembled WGS sequence"/>
</dbReference>
<evidence type="ECO:0008006" key="3">
    <source>
        <dbReference type="Google" id="ProtNLM"/>
    </source>
</evidence>
<protein>
    <recommendedName>
        <fullName evidence="3">DUF659 domain-containing protein</fullName>
    </recommendedName>
</protein>
<name>A0A067PDP2_9AGAM</name>
<organism evidence="1 2">
    <name type="scientific">Jaapia argillacea MUCL 33604</name>
    <dbReference type="NCBI Taxonomy" id="933084"/>
    <lineage>
        <taxon>Eukaryota</taxon>
        <taxon>Fungi</taxon>
        <taxon>Dikarya</taxon>
        <taxon>Basidiomycota</taxon>
        <taxon>Agaricomycotina</taxon>
        <taxon>Agaricomycetes</taxon>
        <taxon>Agaricomycetidae</taxon>
        <taxon>Jaapiales</taxon>
        <taxon>Jaapiaceae</taxon>
        <taxon>Jaapia</taxon>
    </lineage>
</organism>
<keyword evidence="2" id="KW-1185">Reference proteome</keyword>
<dbReference type="STRING" id="933084.A0A067PDP2"/>
<dbReference type="AlphaFoldDB" id="A0A067PDP2"/>